<dbReference type="GO" id="GO:0005886">
    <property type="term" value="C:plasma membrane"/>
    <property type="evidence" value="ECO:0007669"/>
    <property type="project" value="UniProtKB-SubCell"/>
</dbReference>
<evidence type="ECO:0000256" key="3">
    <source>
        <dbReference type="ARBA" id="ARBA00022741"/>
    </source>
</evidence>
<proteinExistence type="predicted"/>
<dbReference type="InterPro" id="IPR039421">
    <property type="entry name" value="Type_1_exporter"/>
</dbReference>
<feature type="transmembrane region" description="Helical" evidence="7">
    <location>
        <begin position="56"/>
        <end position="73"/>
    </location>
</feature>
<dbReference type="GO" id="GO:0005524">
    <property type="term" value="F:ATP binding"/>
    <property type="evidence" value="ECO:0007669"/>
    <property type="project" value="UniProtKB-KW"/>
</dbReference>
<protein>
    <submittedName>
        <fullName evidence="10">ATP-binding cassette domain-containing protein</fullName>
    </submittedName>
</protein>
<feature type="transmembrane region" description="Helical" evidence="7">
    <location>
        <begin position="129"/>
        <end position="149"/>
    </location>
</feature>
<dbReference type="EMBL" id="VUNL01000006">
    <property type="protein sequence ID" value="MSV24902.1"/>
    <property type="molecule type" value="Genomic_DNA"/>
</dbReference>
<dbReference type="SUPFAM" id="SSF52540">
    <property type="entry name" value="P-loop containing nucleoside triphosphate hydrolases"/>
    <property type="match status" value="1"/>
</dbReference>
<evidence type="ECO:0000256" key="6">
    <source>
        <dbReference type="ARBA" id="ARBA00023136"/>
    </source>
</evidence>
<feature type="transmembrane region" description="Helical" evidence="7">
    <location>
        <begin position="234"/>
        <end position="259"/>
    </location>
</feature>
<evidence type="ECO:0000259" key="9">
    <source>
        <dbReference type="PROSITE" id="PS50929"/>
    </source>
</evidence>
<comment type="subcellular location">
    <subcellularLocation>
        <location evidence="1">Cell membrane</location>
        <topology evidence="1">Multi-pass membrane protein</topology>
    </subcellularLocation>
</comment>
<dbReference type="SUPFAM" id="SSF90123">
    <property type="entry name" value="ABC transporter transmembrane region"/>
    <property type="match status" value="1"/>
</dbReference>
<sequence>MNLFSWTSWIRQHARILLKAAGAEMASVLLTVLTAWECTNILNGLFLSSFHSLKETAPDFLVLFLALVFKALSNHYRQKKCLRLATNLLYICRQHLHRHILCQPIKQAGTLPVLAIETIDALAPMLTRVLPELLSLLIVLPVILLAAAMTDGLSALLFLATLPIAPFLLYLTGQVTQNASRREWHHLEELSAGFRILLSGMPVLKRFRQEQAQRLQLKQFSEAFAQSSLQVLRLAFLSSFVLELITTLSIAIIAVSIGLRLLAGRIDFQHAFFILLLTPEFYQPLRQIAAAFHSVMTAVTAKKRLQQEGIFQPAELQPSSPAEVRQKAAPTSISIRSLFWRYPSAQTDLFHGLSAEIPAGKITVITGPSGTGKTTLLKLIAGLFPACSTMICRTGGNGVSYVPQTPHLFAASLADNLTLFHSAPKGPLRYALRMALLDRWAKSLPNGMDTQLGDGGQPLSRGQRQRLGLARAFLQDRPLLLLDEPTAGLDRETEQQVLQSLCAFHRGRTIVIATHRPAVIALADHQIHLEPPEDLPYDHHN</sequence>
<evidence type="ECO:0000313" key="11">
    <source>
        <dbReference type="Proteomes" id="UP000430222"/>
    </source>
</evidence>
<evidence type="ECO:0000256" key="7">
    <source>
        <dbReference type="SAM" id="Phobius"/>
    </source>
</evidence>
<evidence type="ECO:0000259" key="8">
    <source>
        <dbReference type="PROSITE" id="PS50893"/>
    </source>
</evidence>
<feature type="transmembrane region" description="Helical" evidence="7">
    <location>
        <begin position="16"/>
        <end position="36"/>
    </location>
</feature>
<dbReference type="Gene3D" id="1.20.1560.10">
    <property type="entry name" value="ABC transporter type 1, transmembrane domain"/>
    <property type="match status" value="1"/>
</dbReference>
<dbReference type="InterPro" id="IPR011527">
    <property type="entry name" value="ABC1_TM_dom"/>
</dbReference>
<evidence type="ECO:0000256" key="1">
    <source>
        <dbReference type="ARBA" id="ARBA00004651"/>
    </source>
</evidence>
<feature type="domain" description="ABC transporter" evidence="8">
    <location>
        <begin position="333"/>
        <end position="541"/>
    </location>
</feature>
<dbReference type="Proteomes" id="UP000430222">
    <property type="component" value="Unassembled WGS sequence"/>
</dbReference>
<dbReference type="GO" id="GO:0140359">
    <property type="term" value="F:ABC-type transporter activity"/>
    <property type="evidence" value="ECO:0007669"/>
    <property type="project" value="InterPro"/>
</dbReference>
<dbReference type="PANTHER" id="PTHR24221:SF590">
    <property type="entry name" value="COMPONENT LINKED WITH THE ASSEMBLY OF CYTOCHROME' TRANSPORT TRANSMEMBRANE ATP-BINDING PROTEIN ABC TRANSPORTER CYDD-RELATED"/>
    <property type="match status" value="1"/>
</dbReference>
<gene>
    <name evidence="10" type="ORF">FYJ78_06840</name>
</gene>
<keyword evidence="11" id="KW-1185">Reference proteome</keyword>
<dbReference type="SMART" id="SM00382">
    <property type="entry name" value="AAA"/>
    <property type="match status" value="1"/>
</dbReference>
<accession>A0A6I2V0A5</accession>
<comment type="caution">
    <text evidence="10">The sequence shown here is derived from an EMBL/GenBank/DDBJ whole genome shotgun (WGS) entry which is preliminary data.</text>
</comment>
<dbReference type="GO" id="GO:0016887">
    <property type="term" value="F:ATP hydrolysis activity"/>
    <property type="evidence" value="ECO:0007669"/>
    <property type="project" value="InterPro"/>
</dbReference>
<dbReference type="CDD" id="cd18584">
    <property type="entry name" value="ABC_6TM_AarD_CydD"/>
    <property type="match status" value="1"/>
</dbReference>
<organism evidence="10 11">
    <name type="scientific">Selenomonas montiformis</name>
    <dbReference type="NCBI Taxonomy" id="2652285"/>
    <lineage>
        <taxon>Bacteria</taxon>
        <taxon>Bacillati</taxon>
        <taxon>Bacillota</taxon>
        <taxon>Negativicutes</taxon>
        <taxon>Selenomonadales</taxon>
        <taxon>Selenomonadaceae</taxon>
        <taxon>Selenomonas</taxon>
    </lineage>
</organism>
<dbReference type="AlphaFoldDB" id="A0A6I2V0A5"/>
<keyword evidence="4 10" id="KW-0067">ATP-binding</keyword>
<dbReference type="RefSeq" id="WP_154620659.1">
    <property type="nucleotide sequence ID" value="NZ_VUNL01000006.1"/>
</dbReference>
<dbReference type="PROSITE" id="PS50929">
    <property type="entry name" value="ABC_TM1F"/>
    <property type="match status" value="1"/>
</dbReference>
<dbReference type="Pfam" id="PF00664">
    <property type="entry name" value="ABC_membrane"/>
    <property type="match status" value="1"/>
</dbReference>
<evidence type="ECO:0000256" key="2">
    <source>
        <dbReference type="ARBA" id="ARBA00022692"/>
    </source>
</evidence>
<dbReference type="PANTHER" id="PTHR24221">
    <property type="entry name" value="ATP-BINDING CASSETTE SUB-FAMILY B"/>
    <property type="match status" value="1"/>
</dbReference>
<evidence type="ECO:0000256" key="5">
    <source>
        <dbReference type="ARBA" id="ARBA00022989"/>
    </source>
</evidence>
<feature type="domain" description="ABC transmembrane type-1" evidence="9">
    <location>
        <begin position="60"/>
        <end position="297"/>
    </location>
</feature>
<dbReference type="PROSITE" id="PS50893">
    <property type="entry name" value="ABC_TRANSPORTER_2"/>
    <property type="match status" value="1"/>
</dbReference>
<keyword evidence="5 7" id="KW-1133">Transmembrane helix</keyword>
<feature type="transmembrane region" description="Helical" evidence="7">
    <location>
        <begin position="155"/>
        <end position="172"/>
    </location>
</feature>
<dbReference type="InterPro" id="IPR003593">
    <property type="entry name" value="AAA+_ATPase"/>
</dbReference>
<dbReference type="Pfam" id="PF00005">
    <property type="entry name" value="ABC_tran"/>
    <property type="match status" value="1"/>
</dbReference>
<evidence type="ECO:0000256" key="4">
    <source>
        <dbReference type="ARBA" id="ARBA00022840"/>
    </source>
</evidence>
<dbReference type="InterPro" id="IPR003439">
    <property type="entry name" value="ABC_transporter-like_ATP-bd"/>
</dbReference>
<dbReference type="InterPro" id="IPR027417">
    <property type="entry name" value="P-loop_NTPase"/>
</dbReference>
<reference evidence="10 11" key="1">
    <citation type="submission" date="2019-08" db="EMBL/GenBank/DDBJ databases">
        <title>In-depth cultivation of the pig gut microbiome towards novel bacterial diversity and tailored functional studies.</title>
        <authorList>
            <person name="Wylensek D."/>
            <person name="Hitch T.C.A."/>
            <person name="Clavel T."/>
        </authorList>
    </citation>
    <scope>NUCLEOTIDE SEQUENCE [LARGE SCALE GENOMIC DNA]</scope>
    <source>
        <strain evidence="11">WCA-380-WT-3B3</strain>
    </source>
</reference>
<keyword evidence="2 7" id="KW-0812">Transmembrane</keyword>
<keyword evidence="6 7" id="KW-0472">Membrane</keyword>
<evidence type="ECO:0000313" key="10">
    <source>
        <dbReference type="EMBL" id="MSV24902.1"/>
    </source>
</evidence>
<dbReference type="Gene3D" id="3.40.50.300">
    <property type="entry name" value="P-loop containing nucleotide triphosphate hydrolases"/>
    <property type="match status" value="1"/>
</dbReference>
<keyword evidence="3" id="KW-0547">Nucleotide-binding</keyword>
<dbReference type="InterPro" id="IPR036640">
    <property type="entry name" value="ABC1_TM_sf"/>
</dbReference>
<name>A0A6I2V0A5_9FIRM</name>